<dbReference type="Gene3D" id="3.30.1330.20">
    <property type="entry name" value="Tubulin/FtsZ, C-terminal domain"/>
    <property type="match status" value="1"/>
</dbReference>
<feature type="binding site" evidence="4">
    <location>
        <position position="150"/>
    </location>
    <ligand>
        <name>GTP</name>
        <dbReference type="ChEBI" id="CHEBI:37565"/>
    </ligand>
</feature>
<evidence type="ECO:0000256" key="6">
    <source>
        <dbReference type="RuleBase" id="RU000631"/>
    </source>
</evidence>
<keyword evidence="4 6" id="KW-0131">Cell cycle</keyword>
<dbReference type="GO" id="GO:0003924">
    <property type="term" value="F:GTPase activity"/>
    <property type="evidence" value="ECO:0007669"/>
    <property type="project" value="UniProtKB-UniRule"/>
</dbReference>
<name>A0A969WDS2_9GAMM</name>
<dbReference type="GO" id="GO:0051258">
    <property type="term" value="P:protein polymerization"/>
    <property type="evidence" value="ECO:0007669"/>
    <property type="project" value="UniProtKB-UniRule"/>
</dbReference>
<dbReference type="InterPro" id="IPR003008">
    <property type="entry name" value="Tubulin_FtsZ_GTPase"/>
</dbReference>
<keyword evidence="3 4" id="KW-0342">GTP-binding</keyword>
<evidence type="ECO:0000259" key="9">
    <source>
        <dbReference type="SMART" id="SM00865"/>
    </source>
</evidence>
<feature type="domain" description="Tubulin/FtsZ GTPase" evidence="8">
    <location>
        <begin position="20"/>
        <end position="212"/>
    </location>
</feature>
<dbReference type="PANTHER" id="PTHR30314">
    <property type="entry name" value="CELL DIVISION PROTEIN FTSZ-RELATED"/>
    <property type="match status" value="1"/>
</dbReference>
<comment type="similarity">
    <text evidence="1 4 6">Belongs to the FtsZ family.</text>
</comment>
<keyword evidence="2 4" id="KW-0547">Nucleotide-binding</keyword>
<accession>A0A969WDS2</accession>
<dbReference type="FunFam" id="3.40.50.1440:FF:000001">
    <property type="entry name" value="Cell division protein FtsZ"/>
    <property type="match status" value="1"/>
</dbReference>
<dbReference type="AlphaFoldDB" id="A0A969WDS2"/>
<comment type="subunit">
    <text evidence="4">Homodimer. Polymerizes to form a dynamic ring structure in a strictly GTP-dependent manner. Interacts directly with several other division proteins.</text>
</comment>
<dbReference type="GO" id="GO:0032153">
    <property type="term" value="C:cell division site"/>
    <property type="evidence" value="ECO:0007669"/>
    <property type="project" value="UniProtKB-UniRule"/>
</dbReference>
<keyword evidence="4 6" id="KW-0717">Septation</keyword>
<keyword evidence="11" id="KW-1185">Reference proteome</keyword>
<dbReference type="PANTHER" id="PTHR30314:SF3">
    <property type="entry name" value="MITOCHONDRIAL DIVISION PROTEIN FSZA"/>
    <property type="match status" value="1"/>
</dbReference>
<dbReference type="GO" id="GO:0005737">
    <property type="term" value="C:cytoplasm"/>
    <property type="evidence" value="ECO:0007669"/>
    <property type="project" value="UniProtKB-SubCell"/>
</dbReference>
<comment type="caution">
    <text evidence="10">The sequence shown here is derived from an EMBL/GenBank/DDBJ whole genome shotgun (WGS) entry which is preliminary data.</text>
</comment>
<comment type="subcellular location">
    <subcellularLocation>
        <location evidence="4">Cytoplasm</location>
    </subcellularLocation>
    <text evidence="4">Assembles at midcell at the inner surface of the cytoplasmic membrane.</text>
</comment>
<feature type="binding site" evidence="4">
    <location>
        <position position="194"/>
    </location>
    <ligand>
        <name>GTP</name>
        <dbReference type="ChEBI" id="CHEBI:37565"/>
    </ligand>
</feature>
<feature type="binding site" evidence="4">
    <location>
        <begin position="115"/>
        <end position="117"/>
    </location>
    <ligand>
        <name>GTP</name>
        <dbReference type="ChEBI" id="CHEBI:37565"/>
    </ligand>
</feature>
<protein>
    <recommendedName>
        <fullName evidence="4 5">Cell division protein FtsZ</fullName>
    </recommendedName>
</protein>
<organism evidence="10 11">
    <name type="scientific">Solimonas marina</name>
    <dbReference type="NCBI Taxonomy" id="2714601"/>
    <lineage>
        <taxon>Bacteria</taxon>
        <taxon>Pseudomonadati</taxon>
        <taxon>Pseudomonadota</taxon>
        <taxon>Gammaproteobacteria</taxon>
        <taxon>Nevskiales</taxon>
        <taxon>Nevskiaceae</taxon>
        <taxon>Solimonas</taxon>
    </lineage>
</organism>
<keyword evidence="4 6" id="KW-0132">Cell division</keyword>
<evidence type="ECO:0000256" key="7">
    <source>
        <dbReference type="SAM" id="MobiDB-lite"/>
    </source>
</evidence>
<dbReference type="InterPro" id="IPR020805">
    <property type="entry name" value="Cell_div_FtsZ_CS"/>
</dbReference>
<dbReference type="HAMAP" id="MF_00909">
    <property type="entry name" value="FtsZ"/>
    <property type="match status" value="1"/>
</dbReference>
<reference evidence="10" key="1">
    <citation type="submission" date="2020-03" db="EMBL/GenBank/DDBJ databases">
        <title>Solimonas marina sp. nov., isolated from deep seawater of the Pacific Ocean.</title>
        <authorList>
            <person name="Liu X."/>
            <person name="Lai Q."/>
            <person name="Sun F."/>
            <person name="Gai Y."/>
            <person name="Li G."/>
            <person name="Shao Z."/>
        </authorList>
    </citation>
    <scope>NUCLEOTIDE SEQUENCE</scope>
    <source>
        <strain evidence="10">C16B3</strain>
    </source>
</reference>
<dbReference type="Proteomes" id="UP000653472">
    <property type="component" value="Unassembled WGS sequence"/>
</dbReference>
<feature type="binding site" evidence="4">
    <location>
        <position position="146"/>
    </location>
    <ligand>
        <name>GTP</name>
        <dbReference type="ChEBI" id="CHEBI:37565"/>
    </ligand>
</feature>
<evidence type="ECO:0000256" key="5">
    <source>
        <dbReference type="NCBIfam" id="TIGR00065"/>
    </source>
</evidence>
<dbReference type="InterPro" id="IPR045061">
    <property type="entry name" value="FtsZ/CetZ"/>
</dbReference>
<dbReference type="SUPFAM" id="SSF52490">
    <property type="entry name" value="Tubulin nucleotide-binding domain-like"/>
    <property type="match status" value="1"/>
</dbReference>
<evidence type="ECO:0000256" key="2">
    <source>
        <dbReference type="ARBA" id="ARBA00022741"/>
    </source>
</evidence>
<dbReference type="GO" id="GO:0000917">
    <property type="term" value="P:division septum assembly"/>
    <property type="evidence" value="ECO:0007669"/>
    <property type="project" value="UniProtKB-KW"/>
</dbReference>
<dbReference type="SUPFAM" id="SSF55307">
    <property type="entry name" value="Tubulin C-terminal domain-like"/>
    <property type="match status" value="1"/>
</dbReference>
<feature type="region of interest" description="Disordered" evidence="7">
    <location>
        <begin position="358"/>
        <end position="384"/>
    </location>
</feature>
<dbReference type="GO" id="GO:0005525">
    <property type="term" value="F:GTP binding"/>
    <property type="evidence" value="ECO:0007669"/>
    <property type="project" value="UniProtKB-UniRule"/>
</dbReference>
<feature type="compositionally biased region" description="Low complexity" evidence="7">
    <location>
        <begin position="358"/>
        <end position="373"/>
    </location>
</feature>
<gene>
    <name evidence="4 10" type="primary">ftsZ</name>
    <name evidence="10" type="ORF">G7Y82_11450</name>
</gene>
<proteinExistence type="inferred from homology"/>
<dbReference type="CDD" id="cd02201">
    <property type="entry name" value="FtsZ_type1"/>
    <property type="match status" value="1"/>
</dbReference>
<dbReference type="SMART" id="SM00864">
    <property type="entry name" value="Tubulin"/>
    <property type="match status" value="1"/>
</dbReference>
<dbReference type="InterPro" id="IPR024757">
    <property type="entry name" value="FtsZ_C"/>
</dbReference>
<dbReference type="Pfam" id="PF12327">
    <property type="entry name" value="FtsZ_C"/>
    <property type="match status" value="1"/>
</dbReference>
<keyword evidence="4" id="KW-0963">Cytoplasm</keyword>
<dbReference type="PRINTS" id="PR00423">
    <property type="entry name" value="CELLDVISFTSZ"/>
</dbReference>
<evidence type="ECO:0000259" key="8">
    <source>
        <dbReference type="SMART" id="SM00864"/>
    </source>
</evidence>
<dbReference type="RefSeq" id="WP_168148252.1">
    <property type="nucleotide sequence ID" value="NZ_JAAVXB010000005.1"/>
</dbReference>
<dbReference type="InterPro" id="IPR008280">
    <property type="entry name" value="Tub_FtsZ_C"/>
</dbReference>
<sequence length="424" mass="45109">MSGQTREIFELTDGQRRRAVIRVIGVGGGGCNTVNQMAQASIDGVDFICANTDRDHLERCVPTNQVQLGLEITRGLGAGSNPEVGRQAAEEDRDRIREMIEGTDLLFVTAGMGGGTGTGAAPVIAEVAKELGILTIAVVTKPFAHEGKKRMAVAQRGIDELRQYTDSLILIPNEKLSLVLGKKVTLLNCFKAANDVLQNAVQGISDLITRPGLINVDFADVKTVMSNRGMSMMGIGMASGEDRAERAVEMALSSPLLDDIELHGAQGLLVNVTCDESLSLEEYEYISARVSEIASDEADAKIGMSINPNLNGELRVTVVATGLAGSQAAQVIPQMPQMASHAPANPRVAQFIRPAEPAYAQPQHQPQQGYGHPSMPTLGSPNLDIPTVQRQQARKVAAAGGSAFPVGLDEDIINIPAFLRNQAD</sequence>
<dbReference type="GO" id="GO:0043093">
    <property type="term" value="P:FtsZ-dependent cytokinesis"/>
    <property type="evidence" value="ECO:0007669"/>
    <property type="project" value="UniProtKB-UniRule"/>
</dbReference>
<dbReference type="PROSITE" id="PS01135">
    <property type="entry name" value="FTSZ_2"/>
    <property type="match status" value="1"/>
</dbReference>
<dbReference type="EMBL" id="JAAVXB010000005">
    <property type="protein sequence ID" value="NKF22935.1"/>
    <property type="molecule type" value="Genomic_DNA"/>
</dbReference>
<evidence type="ECO:0000256" key="4">
    <source>
        <dbReference type="HAMAP-Rule" id="MF_00909"/>
    </source>
</evidence>
<evidence type="ECO:0000313" key="11">
    <source>
        <dbReference type="Proteomes" id="UP000653472"/>
    </source>
</evidence>
<evidence type="ECO:0000256" key="1">
    <source>
        <dbReference type="ARBA" id="ARBA00009690"/>
    </source>
</evidence>
<dbReference type="InterPro" id="IPR037103">
    <property type="entry name" value="Tubulin/FtsZ-like_C"/>
</dbReference>
<dbReference type="InterPro" id="IPR036525">
    <property type="entry name" value="Tubulin/FtsZ_GTPase_sf"/>
</dbReference>
<evidence type="ECO:0000313" key="10">
    <source>
        <dbReference type="EMBL" id="NKF22935.1"/>
    </source>
</evidence>
<feature type="binding site" evidence="4">
    <location>
        <begin position="28"/>
        <end position="32"/>
    </location>
    <ligand>
        <name>GTP</name>
        <dbReference type="ChEBI" id="CHEBI:37565"/>
    </ligand>
</feature>
<dbReference type="InterPro" id="IPR000158">
    <property type="entry name" value="Cell_div_FtsZ"/>
</dbReference>
<dbReference type="InterPro" id="IPR018316">
    <property type="entry name" value="Tubulin/FtsZ_2-layer-sand-dom"/>
</dbReference>
<comment type="function">
    <text evidence="4 6">Essential cell division protein that forms a contractile ring structure (Z ring) at the future cell division site. The regulation of the ring assembly controls the timing and the location of cell division. One of the functions of the FtsZ ring is to recruit other cell division proteins to the septum to produce a new cell wall between the dividing cells. Binds GTP and shows GTPase activity.</text>
</comment>
<dbReference type="SMART" id="SM00865">
    <property type="entry name" value="Tubulin_C"/>
    <property type="match status" value="1"/>
</dbReference>
<dbReference type="Pfam" id="PF00091">
    <property type="entry name" value="Tubulin"/>
    <property type="match status" value="1"/>
</dbReference>
<feature type="domain" description="Tubulin/FtsZ 2-layer sandwich" evidence="9">
    <location>
        <begin position="214"/>
        <end position="332"/>
    </location>
</feature>
<dbReference type="Gene3D" id="3.40.50.1440">
    <property type="entry name" value="Tubulin/FtsZ, GTPase domain"/>
    <property type="match status" value="1"/>
</dbReference>
<evidence type="ECO:0000256" key="3">
    <source>
        <dbReference type="ARBA" id="ARBA00023134"/>
    </source>
</evidence>
<dbReference type="NCBIfam" id="TIGR00065">
    <property type="entry name" value="ftsZ"/>
    <property type="match status" value="1"/>
</dbReference>